<dbReference type="OMA" id="WLESHMI"/>
<dbReference type="AlphaFoldDB" id="A0A200QHX7"/>
<dbReference type="CDD" id="cd11660">
    <property type="entry name" value="SANT_TRF"/>
    <property type="match status" value="1"/>
</dbReference>
<dbReference type="InterPro" id="IPR017930">
    <property type="entry name" value="Myb_dom"/>
</dbReference>
<comment type="caution">
    <text evidence="4">The sequence shown here is derived from an EMBL/GenBank/DDBJ whole genome shotgun (WGS) entry which is preliminary data.</text>
</comment>
<dbReference type="OrthoDB" id="608866at2759"/>
<feature type="region of interest" description="Disordered" evidence="1">
    <location>
        <begin position="407"/>
        <end position="479"/>
    </location>
</feature>
<dbReference type="EMBL" id="MVGT01002031">
    <property type="protein sequence ID" value="OVA10103.1"/>
    <property type="molecule type" value="Genomic_DNA"/>
</dbReference>
<protein>
    <submittedName>
        <fullName evidence="4">SANT/Myb domain</fullName>
    </submittedName>
</protein>
<dbReference type="Proteomes" id="UP000195402">
    <property type="component" value="Unassembled WGS sequence"/>
</dbReference>
<gene>
    <name evidence="4" type="ORF">BVC80_1591g7</name>
</gene>
<dbReference type="PANTHER" id="PTHR47122:SF8">
    <property type="entry name" value="MYB-LIKE DOMAIN-CONTAINING PROTEIN"/>
    <property type="match status" value="1"/>
</dbReference>
<evidence type="ECO:0000256" key="1">
    <source>
        <dbReference type="SAM" id="MobiDB-lite"/>
    </source>
</evidence>
<dbReference type="SUPFAM" id="SSF46689">
    <property type="entry name" value="Homeodomain-like"/>
    <property type="match status" value="1"/>
</dbReference>
<dbReference type="Pfam" id="PF00249">
    <property type="entry name" value="Myb_DNA-binding"/>
    <property type="match status" value="1"/>
</dbReference>
<dbReference type="STRING" id="56857.A0A200QHX7"/>
<evidence type="ECO:0000313" key="4">
    <source>
        <dbReference type="EMBL" id="OVA10103.1"/>
    </source>
</evidence>
<feature type="compositionally biased region" description="Basic and acidic residues" evidence="1">
    <location>
        <begin position="434"/>
        <end position="443"/>
    </location>
</feature>
<keyword evidence="5" id="KW-1185">Reference proteome</keyword>
<organism evidence="4 5">
    <name type="scientific">Macleaya cordata</name>
    <name type="common">Five-seeded plume-poppy</name>
    <name type="synonym">Bocconia cordata</name>
    <dbReference type="NCBI Taxonomy" id="56857"/>
    <lineage>
        <taxon>Eukaryota</taxon>
        <taxon>Viridiplantae</taxon>
        <taxon>Streptophyta</taxon>
        <taxon>Embryophyta</taxon>
        <taxon>Tracheophyta</taxon>
        <taxon>Spermatophyta</taxon>
        <taxon>Magnoliopsida</taxon>
        <taxon>Ranunculales</taxon>
        <taxon>Papaveraceae</taxon>
        <taxon>Papaveroideae</taxon>
        <taxon>Macleaya</taxon>
    </lineage>
</organism>
<dbReference type="PROSITE" id="PS50090">
    <property type="entry name" value="MYB_LIKE"/>
    <property type="match status" value="1"/>
</dbReference>
<evidence type="ECO:0000259" key="2">
    <source>
        <dbReference type="PROSITE" id="PS50090"/>
    </source>
</evidence>
<dbReference type="PANTHER" id="PTHR47122">
    <property type="entry name" value="MYB-LIKE DNA-BINDING DOMAIN CONTAINING PROTEIN, EXPRESSED"/>
    <property type="match status" value="1"/>
</dbReference>
<dbReference type="PROSITE" id="PS51294">
    <property type="entry name" value="HTH_MYB"/>
    <property type="match status" value="1"/>
</dbReference>
<dbReference type="SMART" id="SM00717">
    <property type="entry name" value="SANT"/>
    <property type="match status" value="1"/>
</dbReference>
<feature type="domain" description="HTH myb-type" evidence="3">
    <location>
        <begin position="482"/>
        <end position="541"/>
    </location>
</feature>
<evidence type="ECO:0000259" key="3">
    <source>
        <dbReference type="PROSITE" id="PS51294"/>
    </source>
</evidence>
<proteinExistence type="predicted"/>
<sequence>MVENWQEKCKTGNMIDTSKNTSMTSGEAASRLTYKLVRVEEDGTFDPASEDEITEVEHLLAEPKNEKVSVDAVLCYNNENPEKCLAIEDFPGSVDHNNQLKTDSGVLLSNITREWSDDSKFEFLDGMLQGVDEEDLHVTNGLSSACEDYLLDTEFVEKVPDLDYGTCGGPRSGNLGFESRSPGLSERDTGGAETLELSASTIPVLESTSDQNVLLLDKMTIQELHKAFKSTFGRETTVKDKQWLIRRISFGLQNFVELENASSLLESGISSKRNDGDMLLVCNNDSPGMYSSFTNVVGSKGKSVDQSVLRERLTGVDVYKTSYSEAKDIGFGFLSSRDREDTLATRKRLRKPTRRYIEETSDLKSRYCSGKLETPITSSKDKFMLSRSCNQHHWKEFVAMAPVCKQDSVGGSDSQVPFGLRMQKKRTKKNTSAWEHDPGDNKNDSLLLGPSHSSDLEPSPTESQDEMSDDCLSTVRTEKGRSRRKHHRLWTLSEVMKLVDGVSQYGVGRWTDIKRLLFASSAYRTSVDLKDKWRNLLRASGAELKSKREVEQGRKNASRPIPQSVLRRVSELAIIYPYPRERKSKLMPKLTSTALISTPIQAAPSADTSVSRRGRIVHRKSFT</sequence>
<dbReference type="Gene3D" id="1.10.246.220">
    <property type="match status" value="1"/>
</dbReference>
<feature type="domain" description="Myb-like" evidence="2">
    <location>
        <begin position="490"/>
        <end position="537"/>
    </location>
</feature>
<reference evidence="4 5" key="1">
    <citation type="journal article" date="2017" name="Mol. Plant">
        <title>The Genome of Medicinal Plant Macleaya cordata Provides New Insights into Benzylisoquinoline Alkaloids Metabolism.</title>
        <authorList>
            <person name="Liu X."/>
            <person name="Liu Y."/>
            <person name="Huang P."/>
            <person name="Ma Y."/>
            <person name="Qing Z."/>
            <person name="Tang Q."/>
            <person name="Cao H."/>
            <person name="Cheng P."/>
            <person name="Zheng Y."/>
            <person name="Yuan Z."/>
            <person name="Zhou Y."/>
            <person name="Liu J."/>
            <person name="Tang Z."/>
            <person name="Zhuo Y."/>
            <person name="Zhang Y."/>
            <person name="Yu L."/>
            <person name="Huang J."/>
            <person name="Yang P."/>
            <person name="Peng Q."/>
            <person name="Zhang J."/>
            <person name="Jiang W."/>
            <person name="Zhang Z."/>
            <person name="Lin K."/>
            <person name="Ro D.K."/>
            <person name="Chen X."/>
            <person name="Xiong X."/>
            <person name="Shang Y."/>
            <person name="Huang S."/>
            <person name="Zeng J."/>
        </authorList>
    </citation>
    <scope>NUCLEOTIDE SEQUENCE [LARGE SCALE GENOMIC DNA]</scope>
    <source>
        <strain evidence="5">cv. BLH2017</strain>
        <tissue evidence="4">Root</tissue>
    </source>
</reference>
<evidence type="ECO:0000313" key="5">
    <source>
        <dbReference type="Proteomes" id="UP000195402"/>
    </source>
</evidence>
<name>A0A200QHX7_MACCD</name>
<dbReference type="InterPro" id="IPR009057">
    <property type="entry name" value="Homeodomain-like_sf"/>
</dbReference>
<dbReference type="InterPro" id="IPR001005">
    <property type="entry name" value="SANT/Myb"/>
</dbReference>
<accession>A0A200QHX7</accession>
<dbReference type="InParanoid" id="A0A200QHX7"/>